<feature type="transmembrane region" description="Helical" evidence="19">
    <location>
        <begin position="576"/>
        <end position="595"/>
    </location>
</feature>
<dbReference type="GO" id="GO:0005524">
    <property type="term" value="F:ATP binding"/>
    <property type="evidence" value="ECO:0007669"/>
    <property type="project" value="UniProtKB-UniRule"/>
</dbReference>
<dbReference type="GO" id="GO:0045332">
    <property type="term" value="P:phospholipid translocation"/>
    <property type="evidence" value="ECO:0007669"/>
    <property type="project" value="TreeGrafter"/>
</dbReference>
<evidence type="ECO:0000256" key="2">
    <source>
        <dbReference type="ARBA" id="ARBA00004127"/>
    </source>
</evidence>
<feature type="transmembrane region" description="Helical" evidence="19">
    <location>
        <begin position="1423"/>
        <end position="1442"/>
    </location>
</feature>
<evidence type="ECO:0000256" key="3">
    <source>
        <dbReference type="ARBA" id="ARBA00004586"/>
    </source>
</evidence>
<sequence>MDLKSHLSTAASANDRAASIRGARTRQQQHQHHHHRQQQQQQPSGNWARGRDARLHHPLRPVRRNVLHGAAGRGRIRMPGSGEQQQQQGASEGVVGGERCYMFPDTRTAVLRGHTRSASHGAAALPFGLQSRTAASPHEELGSSGSIASRPSALKKGHQRAFSHGQIEPGSSGLTRGHARVGSRTEFILPPGHRDEPPPPRPRADSVHFKPGHSRQASRSESIYTLRNQPPPKWTDKMFFWRRRPEDDTARKVRVVVPNHTVPAGTPAKQHPNHVYPGNEVRTTKYTMLSFLPKNLFEQFHRVANLYFLFIVLLNWFPAINAFGKEIAMIPVAFVLGVTAVKDAFEDRRRHNSDKRINNSTCRVYNSVQERYVKTLWKNLRAGDLVHLSNNEFIPADVLVLRTSDEHGLCYIDTCNLDGETNLKQRNVIRGFAEKQSTFEASQFRSNIEVDPPTTKIYRFHGTVVHESGERVPVGTDNLLLRECVLKNTDFVEGMVVYAGHETKAMLNNGGPRYKRSQLERAMNRDVVWCVVILVVLCIIGAIGCKLWLASFTSPDFLPPFITNYYSPSYEAVLTFWTYVIILQVMIPLSLYVTIEMTKILQVFHIHNDPHLYDEERKKRVECRALNITEELGQVQYIFSDKTGTLTENKMIFRRCTIDGVDYNHPPIAEMQNLRPGVATPIHPNARLQDEIQALERGMRLSTDSSLGSRTLKSTHEQRVQEFFILLALCNTVVVAKHPHHDSMNASGVIESPSVITVEVQSNSSAAATTTATKYSRLNESRSVTPSPTSSTRPRLLELSGGQSSLSPICSSSESTPLGTPSPKPVRRLANLLRVVRPGGKHGSSPAVTPSPSGDKKPIYEAESPDELALVDAAYTYNCRLLKRVASTALILVPGEGMVEYELVQVLPFDSSRKSMSVVVRHPVTKQLTLYTKGADSSILSQLAPTDDPAMQLFIFNTQQHLNAYARQGLRVLVMAKRNLSEAEFDAWHVLHKEAEMMHDHERRIRESFCRLETNLILLGATGIEDRLQDGVPETIAALIEAGIVVWVLTGDKQETAINIAYSAKLFSPQMELLKLAARSKDAAETTITAYLQDIERQLPHGSNLTSNPLASLADLPPHYPKRALVVDGKTLTYILDQRSNLKKPFLTLTRFCSSVLCCRATPLQKAYIVKVVKEILKVRTLAIGDGANDVSMIQTADIGVGISGQEGMQAVMASDFALSRFKYLERFLLVHGHWCYDRLARMVLYFLYKNATFVFLIFWYQIYCGFSGAVMMDQMYLMLYNLVFTSLPPIAIGVYDQDAPADLLLSKPALYKQGRLGSVYKPHSFWLTMADSLYQSLVMFFITAAAYSDSTVDIWEFGTSLTSTCMFVNLLHVAVEIKSWTIIHILSMACSIGGFYCFAFVYNSFCVSCFGLPSTYWVIYKTLGNSVYWFTTVLASVLALLPRY</sequence>
<feature type="binding site" evidence="17">
    <location>
        <position position="1160"/>
    </location>
    <ligand>
        <name>ATP</name>
        <dbReference type="ChEBI" id="CHEBI:30616"/>
    </ligand>
</feature>
<feature type="transmembrane region" description="Helical" evidence="19">
    <location>
        <begin position="1355"/>
        <end position="1376"/>
    </location>
</feature>
<evidence type="ECO:0000256" key="4">
    <source>
        <dbReference type="ARBA" id="ARBA00008109"/>
    </source>
</evidence>
<dbReference type="InterPro" id="IPR023299">
    <property type="entry name" value="ATPase_P-typ_cyto_dom_N"/>
</dbReference>
<dbReference type="GO" id="GO:0000287">
    <property type="term" value="F:magnesium ion binding"/>
    <property type="evidence" value="ECO:0007669"/>
    <property type="project" value="UniProtKB-UniRule"/>
</dbReference>
<keyword evidence="13 19" id="KW-0472">Membrane</keyword>
<keyword evidence="9 17" id="KW-0067">ATP-binding</keyword>
<dbReference type="InterPro" id="IPR008250">
    <property type="entry name" value="ATPase_P-typ_transduc_dom_A_sf"/>
</dbReference>
<dbReference type="InterPro" id="IPR001757">
    <property type="entry name" value="P_typ_ATPase"/>
</dbReference>
<feature type="compositionally biased region" description="Low complexity" evidence="20">
    <location>
        <begin position="80"/>
        <end position="93"/>
    </location>
</feature>
<feature type="compositionally biased region" description="Low complexity" evidence="20">
    <location>
        <begin position="781"/>
        <end position="815"/>
    </location>
</feature>
<feature type="region of interest" description="Disordered" evidence="20">
    <location>
        <begin position="134"/>
        <end position="227"/>
    </location>
</feature>
<feature type="binding site" evidence="18">
    <location>
        <position position="643"/>
    </location>
    <ligand>
        <name>Mg(2+)</name>
        <dbReference type="ChEBI" id="CHEBI:18420"/>
    </ligand>
</feature>
<evidence type="ECO:0000256" key="14">
    <source>
        <dbReference type="ARBA" id="ARBA00034036"/>
    </source>
</evidence>
<feature type="binding site" evidence="17">
    <location>
        <position position="1189"/>
    </location>
    <ligand>
        <name>ATP</name>
        <dbReference type="ChEBI" id="CHEBI:30616"/>
    </ligand>
</feature>
<dbReference type="FunFam" id="2.70.150.10:FF:000054">
    <property type="entry name" value="Phospholipid-transporting ATPase"/>
    <property type="match status" value="1"/>
</dbReference>
<protein>
    <recommendedName>
        <fullName evidence="19">Phospholipid-transporting ATPase</fullName>
        <ecNumber evidence="19">7.6.2.1</ecNumber>
    </recommendedName>
</protein>
<evidence type="ECO:0000256" key="6">
    <source>
        <dbReference type="ARBA" id="ARBA00022723"/>
    </source>
</evidence>
<reference evidence="23 24" key="1">
    <citation type="submission" date="2020-04" db="EMBL/GenBank/DDBJ databases">
        <authorList>
            <person name="Alioto T."/>
            <person name="Alioto T."/>
            <person name="Gomez Garrido J."/>
        </authorList>
    </citation>
    <scope>NUCLEOTIDE SEQUENCE [LARGE SCALE GENOMIC DNA]</scope>
</reference>
<evidence type="ECO:0000256" key="15">
    <source>
        <dbReference type="ARBA" id="ARBA00050913"/>
    </source>
</evidence>
<dbReference type="SUPFAM" id="SSF81660">
    <property type="entry name" value="Metal cation-transporting ATPase, ATP-binding domain N"/>
    <property type="match status" value="1"/>
</dbReference>
<evidence type="ECO:0000256" key="9">
    <source>
        <dbReference type="ARBA" id="ARBA00022840"/>
    </source>
</evidence>
<evidence type="ECO:0000256" key="18">
    <source>
        <dbReference type="PIRSR" id="PIRSR606539-3"/>
    </source>
</evidence>
<evidence type="ECO:0000256" key="20">
    <source>
        <dbReference type="SAM" id="MobiDB-lite"/>
    </source>
</evidence>
<dbReference type="EMBL" id="CADEPI010000492">
    <property type="protein sequence ID" value="CAB3386560.1"/>
    <property type="molecule type" value="Genomic_DNA"/>
</dbReference>
<feature type="binding site" evidence="17">
    <location>
        <position position="642"/>
    </location>
    <ligand>
        <name>ATP</name>
        <dbReference type="ChEBI" id="CHEBI:30616"/>
    </ligand>
</feature>
<evidence type="ECO:0000259" key="21">
    <source>
        <dbReference type="Pfam" id="PF16209"/>
    </source>
</evidence>
<dbReference type="InterPro" id="IPR023214">
    <property type="entry name" value="HAD_sf"/>
</dbReference>
<dbReference type="GO" id="GO:0140326">
    <property type="term" value="F:ATPase-coupled intramembrane lipid transporter activity"/>
    <property type="evidence" value="ECO:0007669"/>
    <property type="project" value="UniProtKB-EC"/>
</dbReference>
<keyword evidence="8" id="KW-0256">Endoplasmic reticulum</keyword>
<dbReference type="Gene3D" id="2.70.150.10">
    <property type="entry name" value="Calcium-transporting ATPase, cytoplasmic transduction domain A"/>
    <property type="match status" value="1"/>
</dbReference>
<organism evidence="23 24">
    <name type="scientific">Cloeon dipterum</name>
    <dbReference type="NCBI Taxonomy" id="197152"/>
    <lineage>
        <taxon>Eukaryota</taxon>
        <taxon>Metazoa</taxon>
        <taxon>Ecdysozoa</taxon>
        <taxon>Arthropoda</taxon>
        <taxon>Hexapoda</taxon>
        <taxon>Insecta</taxon>
        <taxon>Pterygota</taxon>
        <taxon>Palaeoptera</taxon>
        <taxon>Ephemeroptera</taxon>
        <taxon>Pisciforma</taxon>
        <taxon>Baetidae</taxon>
        <taxon>Cloeon</taxon>
    </lineage>
</organism>
<evidence type="ECO:0000256" key="17">
    <source>
        <dbReference type="PIRSR" id="PIRSR606539-2"/>
    </source>
</evidence>
<feature type="binding site" evidence="18">
    <location>
        <position position="1190"/>
    </location>
    <ligand>
        <name>Mg(2+)</name>
        <dbReference type="ChEBI" id="CHEBI:18420"/>
    </ligand>
</feature>
<comment type="caution">
    <text evidence="23">The sequence shown here is derived from an EMBL/GenBank/DDBJ whole genome shotgun (WGS) entry which is preliminary data.</text>
</comment>
<dbReference type="PANTHER" id="PTHR24092">
    <property type="entry name" value="PROBABLE PHOSPHOLIPID-TRANSPORTING ATPASE"/>
    <property type="match status" value="1"/>
</dbReference>
<dbReference type="SUPFAM" id="SSF81665">
    <property type="entry name" value="Calcium ATPase, transmembrane domain M"/>
    <property type="match status" value="1"/>
</dbReference>
<dbReference type="CDD" id="cd02073">
    <property type="entry name" value="P-type_ATPase_APLT_Dnf-like"/>
    <property type="match status" value="1"/>
</dbReference>
<feature type="compositionally biased region" description="Basic residues" evidence="20">
    <location>
        <begin position="23"/>
        <end position="37"/>
    </location>
</feature>
<dbReference type="GO" id="GO:0005789">
    <property type="term" value="C:endoplasmic reticulum membrane"/>
    <property type="evidence" value="ECO:0007669"/>
    <property type="project" value="UniProtKB-SubCell"/>
</dbReference>
<evidence type="ECO:0000259" key="22">
    <source>
        <dbReference type="Pfam" id="PF16212"/>
    </source>
</evidence>
<keyword evidence="11 19" id="KW-1278">Translocase</keyword>
<dbReference type="Pfam" id="PF16209">
    <property type="entry name" value="PhoLip_ATPase_N"/>
    <property type="match status" value="1"/>
</dbReference>
<gene>
    <name evidence="23" type="ORF">CLODIP_2_CD00222</name>
</gene>
<dbReference type="OrthoDB" id="377733at2759"/>
<keyword evidence="7 17" id="KW-0547">Nucleotide-binding</keyword>
<dbReference type="InterPro" id="IPR032631">
    <property type="entry name" value="P-type_ATPase_N"/>
</dbReference>
<comment type="subcellular location">
    <subcellularLocation>
        <location evidence="2">Endomembrane system</location>
        <topology evidence="2">Multi-pass membrane protein</topology>
    </subcellularLocation>
    <subcellularLocation>
        <location evidence="3">Endoplasmic reticulum membrane</location>
    </subcellularLocation>
    <subcellularLocation>
        <location evidence="19">Membrane</location>
        <topology evidence="19">Multi-pass membrane protein</topology>
    </subcellularLocation>
</comment>
<keyword evidence="12 19" id="KW-1133">Transmembrane helix</keyword>
<dbReference type="InterPro" id="IPR023298">
    <property type="entry name" value="ATPase_P-typ_TM_dom_sf"/>
</dbReference>
<dbReference type="GO" id="GO:0016887">
    <property type="term" value="F:ATP hydrolysis activity"/>
    <property type="evidence" value="ECO:0007669"/>
    <property type="project" value="InterPro"/>
</dbReference>
<dbReference type="InterPro" id="IPR044492">
    <property type="entry name" value="P_typ_ATPase_HD_dom"/>
</dbReference>
<dbReference type="SFLD" id="SFLDS00003">
    <property type="entry name" value="Haloacid_Dehalogenase"/>
    <property type="match status" value="1"/>
</dbReference>
<dbReference type="InterPro" id="IPR032630">
    <property type="entry name" value="P_typ_ATPase_c"/>
</dbReference>
<dbReference type="SUPFAM" id="SSF56784">
    <property type="entry name" value="HAD-like"/>
    <property type="match status" value="1"/>
</dbReference>
<comment type="catalytic activity">
    <reaction evidence="15">
        <text>a beta-D-glucosyl-(1&lt;-&gt;1')-N-acylsphing-4-enine(out) + ATP + H2O = a beta-D-glucosyl-(1&lt;-&gt;1')-N-acylsphing-4-enine(in) + ADP + phosphate + H(+)</text>
        <dbReference type="Rhea" id="RHEA:66036"/>
        <dbReference type="ChEBI" id="CHEBI:15377"/>
        <dbReference type="ChEBI" id="CHEBI:15378"/>
        <dbReference type="ChEBI" id="CHEBI:22801"/>
        <dbReference type="ChEBI" id="CHEBI:30616"/>
        <dbReference type="ChEBI" id="CHEBI:43474"/>
        <dbReference type="ChEBI" id="CHEBI:456216"/>
    </reaction>
    <physiologicalReaction direction="left-to-right" evidence="15">
        <dbReference type="Rhea" id="RHEA:66037"/>
    </physiologicalReaction>
</comment>
<dbReference type="PROSITE" id="PS00154">
    <property type="entry name" value="ATPASE_E1_E2"/>
    <property type="match status" value="1"/>
</dbReference>
<evidence type="ECO:0000313" key="23">
    <source>
        <dbReference type="EMBL" id="CAB3386560.1"/>
    </source>
</evidence>
<evidence type="ECO:0000256" key="11">
    <source>
        <dbReference type="ARBA" id="ARBA00022967"/>
    </source>
</evidence>
<evidence type="ECO:0000313" key="24">
    <source>
        <dbReference type="Proteomes" id="UP000494165"/>
    </source>
</evidence>
<feature type="binding site" evidence="17">
    <location>
        <position position="867"/>
    </location>
    <ligand>
        <name>ATP</name>
        <dbReference type="ChEBI" id="CHEBI:30616"/>
    </ligand>
</feature>
<evidence type="ECO:0000256" key="1">
    <source>
        <dbReference type="ARBA" id="ARBA00001946"/>
    </source>
</evidence>
<feature type="binding site" evidence="17">
    <location>
        <position position="1051"/>
    </location>
    <ligand>
        <name>ATP</name>
        <dbReference type="ChEBI" id="CHEBI:30616"/>
    </ligand>
</feature>
<feature type="region of interest" description="Disordered" evidence="20">
    <location>
        <begin position="761"/>
        <end position="860"/>
    </location>
</feature>
<feature type="compositionally biased region" description="Basic residues" evidence="20">
    <location>
        <begin position="56"/>
        <end position="66"/>
    </location>
</feature>
<accession>A0A8S1E2W6</accession>
<feature type="binding site" evidence="17">
    <location>
        <position position="1190"/>
    </location>
    <ligand>
        <name>ATP</name>
        <dbReference type="ChEBI" id="CHEBI:30616"/>
    </ligand>
</feature>
<dbReference type="Gene3D" id="1.20.1110.10">
    <property type="entry name" value="Calcium-transporting ATPase, transmembrane domain"/>
    <property type="match status" value="1"/>
</dbReference>
<feature type="transmembrane region" description="Helical" evidence="19">
    <location>
        <begin position="527"/>
        <end position="549"/>
    </location>
</feature>
<evidence type="ECO:0000256" key="16">
    <source>
        <dbReference type="PIRSR" id="PIRSR606539-1"/>
    </source>
</evidence>
<dbReference type="InterPro" id="IPR018303">
    <property type="entry name" value="ATPase_P-typ_P_site"/>
</dbReference>
<keyword evidence="10 18" id="KW-0460">Magnesium</keyword>
<feature type="transmembrane region" description="Helical" evidence="19">
    <location>
        <begin position="1276"/>
        <end position="1296"/>
    </location>
</feature>
<feature type="compositionally biased region" description="Polar residues" evidence="20">
    <location>
        <begin position="1"/>
        <end position="12"/>
    </location>
</feature>
<dbReference type="InterPro" id="IPR036412">
    <property type="entry name" value="HAD-like_sf"/>
</dbReference>
<comment type="similarity">
    <text evidence="4 19">Belongs to the cation transport ATPase (P-type) (TC 3.A.3) family. Type IV subfamily.</text>
</comment>
<feature type="compositionally biased region" description="Low complexity" evidence="20">
    <location>
        <begin position="828"/>
        <end position="837"/>
    </location>
</feature>
<dbReference type="GO" id="GO:0005886">
    <property type="term" value="C:plasma membrane"/>
    <property type="evidence" value="ECO:0007669"/>
    <property type="project" value="TreeGrafter"/>
</dbReference>
<feature type="transmembrane region" description="Helical" evidence="19">
    <location>
        <begin position="303"/>
        <end position="321"/>
    </location>
</feature>
<feature type="binding site" evidence="17">
    <location>
        <position position="643"/>
    </location>
    <ligand>
        <name>ATP</name>
        <dbReference type="ChEBI" id="CHEBI:30616"/>
    </ligand>
</feature>
<dbReference type="InterPro" id="IPR006539">
    <property type="entry name" value="P-type_ATPase_IV"/>
</dbReference>
<feature type="binding site" evidence="18">
    <location>
        <position position="1186"/>
    </location>
    <ligand>
        <name>Mg(2+)</name>
        <dbReference type="ChEBI" id="CHEBI:18420"/>
    </ligand>
</feature>
<feature type="binding site" evidence="18">
    <location>
        <position position="641"/>
    </location>
    <ligand>
        <name>Mg(2+)</name>
        <dbReference type="ChEBI" id="CHEBI:18420"/>
    </ligand>
</feature>
<comment type="cofactor">
    <cofactor evidence="1 18">
        <name>Mg(2+)</name>
        <dbReference type="ChEBI" id="CHEBI:18420"/>
    </cofactor>
</comment>
<feature type="transmembrane region" description="Helical" evidence="19">
    <location>
        <begin position="1244"/>
        <end position="1264"/>
    </location>
</feature>
<feature type="binding site" evidence="17">
    <location>
        <position position="933"/>
    </location>
    <ligand>
        <name>ATP</name>
        <dbReference type="ChEBI" id="CHEBI:30616"/>
    </ligand>
</feature>
<dbReference type="Proteomes" id="UP000494165">
    <property type="component" value="Unassembled WGS sequence"/>
</dbReference>
<feature type="domain" description="P-type ATPase N-terminal" evidence="21">
    <location>
        <begin position="271"/>
        <end position="327"/>
    </location>
</feature>
<keyword evidence="6 18" id="KW-0479">Metal-binding</keyword>
<dbReference type="NCBIfam" id="TIGR01652">
    <property type="entry name" value="ATPase-Plipid"/>
    <property type="match status" value="2"/>
</dbReference>
<dbReference type="NCBIfam" id="TIGR01494">
    <property type="entry name" value="ATPase_P-type"/>
    <property type="match status" value="1"/>
</dbReference>
<name>A0A8S1E2W6_9INSE</name>
<dbReference type="Pfam" id="PF13246">
    <property type="entry name" value="Cation_ATPase"/>
    <property type="match status" value="1"/>
</dbReference>
<feature type="region of interest" description="Disordered" evidence="20">
    <location>
        <begin position="1"/>
        <end position="96"/>
    </location>
</feature>
<dbReference type="EC" id="7.6.2.1" evidence="19"/>
<evidence type="ECO:0000256" key="12">
    <source>
        <dbReference type="ARBA" id="ARBA00022989"/>
    </source>
</evidence>
<dbReference type="FunFam" id="3.40.50.1000:FF:000130">
    <property type="entry name" value="Phospholipid-transporting ATPase"/>
    <property type="match status" value="1"/>
</dbReference>
<feature type="compositionally biased region" description="Basic and acidic residues" evidence="20">
    <location>
        <begin position="192"/>
        <end position="208"/>
    </location>
</feature>
<feature type="transmembrane region" description="Helical" evidence="19">
    <location>
        <begin position="1326"/>
        <end position="1349"/>
    </location>
</feature>
<evidence type="ECO:0000256" key="7">
    <source>
        <dbReference type="ARBA" id="ARBA00022741"/>
    </source>
</evidence>
<evidence type="ECO:0000256" key="5">
    <source>
        <dbReference type="ARBA" id="ARBA00022692"/>
    </source>
</evidence>
<dbReference type="FunFam" id="3.40.1110.10:FF:000009">
    <property type="entry name" value="Phospholipid-transporting ATPase"/>
    <property type="match status" value="1"/>
</dbReference>
<feature type="binding site" evidence="17">
    <location>
        <position position="1050"/>
    </location>
    <ligand>
        <name>ATP</name>
        <dbReference type="ChEBI" id="CHEBI:30616"/>
    </ligand>
</feature>
<feature type="domain" description="P-type ATPase C-terminal" evidence="22">
    <location>
        <begin position="1212"/>
        <end position="1445"/>
    </location>
</feature>
<evidence type="ECO:0000256" key="19">
    <source>
        <dbReference type="RuleBase" id="RU362033"/>
    </source>
</evidence>
<feature type="binding site" evidence="17">
    <location>
        <position position="971"/>
    </location>
    <ligand>
        <name>ATP</name>
        <dbReference type="ChEBI" id="CHEBI:30616"/>
    </ligand>
</feature>
<dbReference type="SUPFAM" id="SSF81653">
    <property type="entry name" value="Calcium ATPase, transduction domain A"/>
    <property type="match status" value="1"/>
</dbReference>
<dbReference type="SFLD" id="SFLDF00027">
    <property type="entry name" value="p-type_atpase"/>
    <property type="match status" value="1"/>
</dbReference>
<evidence type="ECO:0000256" key="8">
    <source>
        <dbReference type="ARBA" id="ARBA00022824"/>
    </source>
</evidence>
<dbReference type="Pfam" id="PF16212">
    <property type="entry name" value="PhoLip_ATPase_C"/>
    <property type="match status" value="1"/>
</dbReference>
<keyword evidence="5 19" id="KW-0812">Transmembrane</keyword>
<dbReference type="Gene3D" id="3.40.50.1000">
    <property type="entry name" value="HAD superfamily/HAD-like"/>
    <property type="match status" value="2"/>
</dbReference>
<evidence type="ECO:0000256" key="13">
    <source>
        <dbReference type="ARBA" id="ARBA00023136"/>
    </source>
</evidence>
<feature type="transmembrane region" description="Helical" evidence="19">
    <location>
        <begin position="1383"/>
        <end position="1403"/>
    </location>
</feature>
<feature type="binding site" evidence="17">
    <location>
        <position position="909"/>
    </location>
    <ligand>
        <name>ATP</name>
        <dbReference type="ChEBI" id="CHEBI:30616"/>
    </ligand>
</feature>
<comment type="catalytic activity">
    <reaction evidence="14 19">
        <text>ATP + H2O + phospholipidSide 1 = ADP + phosphate + phospholipidSide 2.</text>
        <dbReference type="EC" id="7.6.2.1"/>
    </reaction>
</comment>
<keyword evidence="24" id="KW-1185">Reference proteome</keyword>
<feature type="active site" description="4-aspartylphosphate intermediate" evidence="16">
    <location>
        <position position="641"/>
    </location>
</feature>
<dbReference type="PANTHER" id="PTHR24092:SF218">
    <property type="entry name" value="PHOSPHOLIPID-TRANSPORTING ATPASE"/>
    <property type="match status" value="1"/>
</dbReference>
<dbReference type="FunFam" id="3.40.50.1000:FF:000001">
    <property type="entry name" value="Phospholipid-transporting ATPase IC"/>
    <property type="match status" value="1"/>
</dbReference>
<feature type="compositionally biased region" description="Polar residues" evidence="20">
    <location>
        <begin position="215"/>
        <end position="227"/>
    </location>
</feature>
<feature type="binding site" evidence="17">
    <location>
        <position position="641"/>
    </location>
    <ligand>
        <name>ATP</name>
        <dbReference type="ChEBI" id="CHEBI:30616"/>
    </ligand>
</feature>
<dbReference type="SFLD" id="SFLDG00002">
    <property type="entry name" value="C1.7:_P-type_atpase_like"/>
    <property type="match status" value="1"/>
</dbReference>
<proteinExistence type="inferred from homology"/>
<evidence type="ECO:0000256" key="10">
    <source>
        <dbReference type="ARBA" id="ARBA00022842"/>
    </source>
</evidence>
<dbReference type="Gene3D" id="3.40.1110.10">
    <property type="entry name" value="Calcium-transporting ATPase, cytoplasmic domain N"/>
    <property type="match status" value="2"/>
</dbReference>
<dbReference type="PRINTS" id="PR00119">
    <property type="entry name" value="CATATPASE"/>
</dbReference>
<feature type="binding site" evidence="17">
    <location>
        <position position="1052"/>
    </location>
    <ligand>
        <name>ATP</name>
        <dbReference type="ChEBI" id="CHEBI:30616"/>
    </ligand>
</feature>
<feature type="binding site" evidence="17">
    <location>
        <position position="1166"/>
    </location>
    <ligand>
        <name>ATP</name>
        <dbReference type="ChEBI" id="CHEBI:30616"/>
    </ligand>
</feature>